<dbReference type="InterPro" id="IPR013709">
    <property type="entry name" value="2-isopropylmalate_synth_dimer"/>
</dbReference>
<dbReference type="PANTHER" id="PTHR46911:SF1">
    <property type="entry name" value="2-ISOPROPYLMALATE SYNTHASE"/>
    <property type="match status" value="1"/>
</dbReference>
<keyword evidence="7 10" id="KW-0808">Transferase</keyword>
<evidence type="ECO:0000259" key="12">
    <source>
        <dbReference type="PROSITE" id="PS50991"/>
    </source>
</evidence>
<dbReference type="NCBIfam" id="NF002991">
    <property type="entry name" value="PRK03739.1"/>
    <property type="match status" value="1"/>
</dbReference>
<dbReference type="Pfam" id="PF22615">
    <property type="entry name" value="IPMS_D2"/>
    <property type="match status" value="1"/>
</dbReference>
<dbReference type="PROSITE" id="PS00816">
    <property type="entry name" value="AIPM_HOMOCIT_SYNTH_2"/>
    <property type="match status" value="1"/>
</dbReference>
<comment type="function">
    <text evidence="10">Catalyzes the condensation of the acetyl group of acetyl-CoA with 3-methyl-2-oxobutanoate (2-ketoisovalerate) to form 3-carboxy-3-hydroxy-4-methylpentanoate (2-isopropylmalate).</text>
</comment>
<evidence type="ECO:0000256" key="2">
    <source>
        <dbReference type="ARBA" id="ARBA00004689"/>
    </source>
</evidence>
<dbReference type="EC" id="2.3.3.13" evidence="4 10"/>
<feature type="binding site" evidence="10">
    <location>
        <position position="54"/>
    </location>
    <ligand>
        <name>Mg(2+)</name>
        <dbReference type="ChEBI" id="CHEBI:18420"/>
    </ligand>
</feature>
<keyword evidence="10" id="KW-0963">Cytoplasm</keyword>
<dbReference type="InterPro" id="IPR005668">
    <property type="entry name" value="IPM_Synthase"/>
</dbReference>
<comment type="subcellular location">
    <subcellularLocation>
        <location evidence="10">Cytoplasm</location>
    </subcellularLocation>
</comment>
<comment type="subunit">
    <text evidence="10">Homodimer.</text>
</comment>
<keyword evidence="9 10" id="KW-0100">Branched-chain amino acid biosynthesis</keyword>
<evidence type="ECO:0000256" key="5">
    <source>
        <dbReference type="ARBA" id="ARBA00022430"/>
    </source>
</evidence>
<dbReference type="Gene3D" id="3.20.20.70">
    <property type="entry name" value="Aldolase class I"/>
    <property type="match status" value="1"/>
</dbReference>
<protein>
    <recommendedName>
        <fullName evidence="4 10">2-isopropylmalate synthase</fullName>
        <ecNumber evidence="4 10">2.3.3.13</ecNumber>
    </recommendedName>
    <alternativeName>
        <fullName evidence="10">Alpha-IPM synthase</fullName>
    </alternativeName>
    <alternativeName>
        <fullName evidence="10">Alpha-isopropylmalate synthase</fullName>
    </alternativeName>
</protein>
<dbReference type="Pfam" id="PF00682">
    <property type="entry name" value="HMGL-like"/>
    <property type="match status" value="1"/>
</dbReference>
<comment type="catalytic activity">
    <reaction evidence="1 10">
        <text>3-methyl-2-oxobutanoate + acetyl-CoA + H2O = (2S)-2-isopropylmalate + CoA + H(+)</text>
        <dbReference type="Rhea" id="RHEA:21524"/>
        <dbReference type="ChEBI" id="CHEBI:1178"/>
        <dbReference type="ChEBI" id="CHEBI:11851"/>
        <dbReference type="ChEBI" id="CHEBI:15377"/>
        <dbReference type="ChEBI" id="CHEBI:15378"/>
        <dbReference type="ChEBI" id="CHEBI:57287"/>
        <dbReference type="ChEBI" id="CHEBI:57288"/>
        <dbReference type="EC" id="2.3.3.13"/>
    </reaction>
</comment>
<gene>
    <name evidence="10" type="primary">leuA</name>
    <name evidence="13" type="ORF">R6G74_03690</name>
</gene>
<keyword evidence="6 10" id="KW-0028">Amino-acid biosynthesis</keyword>
<name>A0AAW9HLX2_9ACTO</name>
<dbReference type="SUPFAM" id="SSF110921">
    <property type="entry name" value="2-isopropylmalate synthase LeuA, allosteric (dimerisation) domain"/>
    <property type="match status" value="1"/>
</dbReference>
<feature type="binding site" evidence="10">
    <location>
        <position position="296"/>
    </location>
    <ligand>
        <name>Mg(2+)</name>
        <dbReference type="ChEBI" id="CHEBI:18420"/>
    </ligand>
</feature>
<dbReference type="RefSeq" id="WP_320753034.1">
    <property type="nucleotide sequence ID" value="NZ_JAWNFV010000006.1"/>
</dbReference>
<feature type="compositionally biased region" description="Low complexity" evidence="11">
    <location>
        <begin position="488"/>
        <end position="507"/>
    </location>
</feature>
<dbReference type="CDD" id="cd07942">
    <property type="entry name" value="DRE_TIM_LeuA"/>
    <property type="match status" value="1"/>
</dbReference>
<proteinExistence type="inferred from homology"/>
<dbReference type="GO" id="GO:0005737">
    <property type="term" value="C:cytoplasm"/>
    <property type="evidence" value="ECO:0007669"/>
    <property type="project" value="UniProtKB-SubCell"/>
</dbReference>
<evidence type="ECO:0000256" key="4">
    <source>
        <dbReference type="ARBA" id="ARBA00012973"/>
    </source>
</evidence>
<comment type="similarity">
    <text evidence="3 10">Belongs to the alpha-IPM synthase/homocitrate synthase family. LeuA type 2 subfamily.</text>
</comment>
<dbReference type="InterPro" id="IPR013785">
    <property type="entry name" value="Aldolase_TIM"/>
</dbReference>
<dbReference type="PANTHER" id="PTHR46911">
    <property type="match status" value="1"/>
</dbReference>
<dbReference type="SUPFAM" id="SSF51569">
    <property type="entry name" value="Aldolase"/>
    <property type="match status" value="1"/>
</dbReference>
<feature type="binding site" evidence="10">
    <location>
        <position position="262"/>
    </location>
    <ligand>
        <name>Mg(2+)</name>
        <dbReference type="ChEBI" id="CHEBI:18420"/>
    </ligand>
</feature>
<dbReference type="PROSITE" id="PS00815">
    <property type="entry name" value="AIPM_HOMOCIT_SYNTH_1"/>
    <property type="match status" value="1"/>
</dbReference>
<dbReference type="GO" id="GO:0003985">
    <property type="term" value="F:acetyl-CoA C-acetyltransferase activity"/>
    <property type="evidence" value="ECO:0007669"/>
    <property type="project" value="UniProtKB-UniRule"/>
</dbReference>
<keyword evidence="10" id="KW-0460">Magnesium</keyword>
<evidence type="ECO:0000313" key="13">
    <source>
        <dbReference type="EMBL" id="MDY5140416.1"/>
    </source>
</evidence>
<feature type="region of interest" description="Disordered" evidence="11">
    <location>
        <begin position="488"/>
        <end position="510"/>
    </location>
</feature>
<dbReference type="InterPro" id="IPR000891">
    <property type="entry name" value="PYR_CT"/>
</dbReference>
<dbReference type="Pfam" id="PF08502">
    <property type="entry name" value="LeuA_dimer"/>
    <property type="match status" value="1"/>
</dbReference>
<dbReference type="Proteomes" id="UP001288320">
    <property type="component" value="Unassembled WGS sequence"/>
</dbReference>
<dbReference type="GO" id="GO:0000287">
    <property type="term" value="F:magnesium ion binding"/>
    <property type="evidence" value="ECO:0007669"/>
    <property type="project" value="UniProtKB-UniRule"/>
</dbReference>
<dbReference type="AlphaFoldDB" id="A0AAW9HLX2"/>
<evidence type="ECO:0000256" key="8">
    <source>
        <dbReference type="ARBA" id="ARBA00022723"/>
    </source>
</evidence>
<dbReference type="SMART" id="SM00917">
    <property type="entry name" value="LeuA_dimer"/>
    <property type="match status" value="1"/>
</dbReference>
<keyword evidence="13" id="KW-0012">Acyltransferase</keyword>
<evidence type="ECO:0000256" key="10">
    <source>
        <dbReference type="HAMAP-Rule" id="MF_00572"/>
    </source>
</evidence>
<feature type="domain" description="Pyruvate carboxyltransferase" evidence="12">
    <location>
        <begin position="45"/>
        <end position="321"/>
    </location>
</feature>
<reference evidence="13" key="1">
    <citation type="submission" date="2023-10" db="EMBL/GenBank/DDBJ databases">
        <title>Whole Genome based description of the genera Actinobaculum and Actinotignum reveals a complex phylogenetic relationship within the species included in the genus Actinotignum.</title>
        <authorList>
            <person name="Jensen C.S."/>
            <person name="Dargis R."/>
            <person name="Kemp M."/>
            <person name="Christensen J.J."/>
        </authorList>
    </citation>
    <scope>NUCLEOTIDE SEQUENCE</scope>
    <source>
        <strain evidence="13">SLA_B245</strain>
    </source>
</reference>
<feature type="binding site" evidence="10">
    <location>
        <position position="260"/>
    </location>
    <ligand>
        <name>Mg(2+)</name>
        <dbReference type="ChEBI" id="CHEBI:18420"/>
    </ligand>
</feature>
<organism evidence="13 14">
    <name type="scientific">Actinotignum timonense</name>
    <dbReference type="NCBI Taxonomy" id="1870995"/>
    <lineage>
        <taxon>Bacteria</taxon>
        <taxon>Bacillati</taxon>
        <taxon>Actinomycetota</taxon>
        <taxon>Actinomycetes</taxon>
        <taxon>Actinomycetales</taxon>
        <taxon>Actinomycetaceae</taxon>
        <taxon>Actinotignum</taxon>
    </lineage>
</organism>
<evidence type="ECO:0000256" key="1">
    <source>
        <dbReference type="ARBA" id="ARBA00000064"/>
    </source>
</evidence>
<dbReference type="InterPro" id="IPR039371">
    <property type="entry name" value="LeuA_N_DRE-TIM"/>
</dbReference>
<dbReference type="InterPro" id="IPR002034">
    <property type="entry name" value="AIPM/Hcit_synth_CS"/>
</dbReference>
<accession>A0AAW9HLX2</accession>
<comment type="cofactor">
    <cofactor evidence="10">
        <name>Mg(2+)</name>
        <dbReference type="ChEBI" id="CHEBI:18420"/>
    </cofactor>
</comment>
<evidence type="ECO:0000256" key="11">
    <source>
        <dbReference type="SAM" id="MobiDB-lite"/>
    </source>
</evidence>
<dbReference type="Gene3D" id="3.30.160.270">
    <property type="match status" value="1"/>
</dbReference>
<dbReference type="PROSITE" id="PS50991">
    <property type="entry name" value="PYR_CT"/>
    <property type="match status" value="1"/>
</dbReference>
<dbReference type="GO" id="GO:0003852">
    <property type="term" value="F:2-isopropylmalate synthase activity"/>
    <property type="evidence" value="ECO:0007669"/>
    <property type="project" value="UniProtKB-UniRule"/>
</dbReference>
<comment type="caution">
    <text evidence="13">The sequence shown here is derived from an EMBL/GenBank/DDBJ whole genome shotgun (WGS) entry which is preliminary data.</text>
</comment>
<comment type="pathway">
    <text evidence="2 10">Amino-acid biosynthesis; L-leucine biosynthesis; L-leucine from 3-methyl-2-oxobutanoate: step 1/4.</text>
</comment>
<evidence type="ECO:0000256" key="3">
    <source>
        <dbReference type="ARBA" id="ARBA00009767"/>
    </source>
</evidence>
<evidence type="ECO:0000256" key="6">
    <source>
        <dbReference type="ARBA" id="ARBA00022605"/>
    </source>
</evidence>
<dbReference type="HAMAP" id="MF_00572">
    <property type="entry name" value="LeuA_type2"/>
    <property type="match status" value="1"/>
</dbReference>
<feature type="region of interest" description="Regulatory domain" evidence="10">
    <location>
        <begin position="463"/>
        <end position="626"/>
    </location>
</feature>
<dbReference type="EMBL" id="JAWNFV010000006">
    <property type="protein sequence ID" value="MDY5140416.1"/>
    <property type="molecule type" value="Genomic_DNA"/>
</dbReference>
<dbReference type="InterPro" id="IPR054692">
    <property type="entry name" value="LeuA-like_post-cat"/>
</dbReference>
<evidence type="ECO:0000313" key="14">
    <source>
        <dbReference type="Proteomes" id="UP001288320"/>
    </source>
</evidence>
<evidence type="ECO:0000256" key="7">
    <source>
        <dbReference type="ARBA" id="ARBA00022679"/>
    </source>
</evidence>
<keyword evidence="8 10" id="KW-0479">Metal-binding</keyword>
<dbReference type="SUPFAM" id="SSF89000">
    <property type="entry name" value="post-HMGL domain-like"/>
    <property type="match status" value="1"/>
</dbReference>
<dbReference type="InterPro" id="IPR036230">
    <property type="entry name" value="LeuA_allosteric_dom_sf"/>
</dbReference>
<evidence type="ECO:0000256" key="9">
    <source>
        <dbReference type="ARBA" id="ARBA00023304"/>
    </source>
</evidence>
<keyword evidence="5 10" id="KW-0432">Leucine biosynthesis</keyword>
<sequence length="626" mass="68281">MKTSGYTHRQRPSGMPFYKYRPFLDTNPIALPDRTWPNNRITKAPRWLSTDLRDGNQALIEPMDMIRKRRIFDLLVKIGVKEIEIGFPAASQTDWDFVRSLAEDGAVPDDVTVSVLTQSRPELIHRTIDALAGFPRATVHLYNATSPVFRDVVFGSSKEAIRELAMAGTREIVAYAEKVLPDDLIFGFEYSPEIFVDTEIDYALEVCSSVMDVWQPDAEREIIINLPTTVERATPNVYADQIESFSRHIPKREYVALSAHNHNDRGTGVATTELAMLAGIDRVEGCLFGQGERTGNVDLITVAMNLYSQGIDPELDLSDIDAIVDVCEECTGIEVGPRVPYAGSLVYTSFSGSHQDAIKKGMQRRAADLAAAGGDERQVPWALPYLPIDPKDVGRTYDAIVRVNSQSGKGGVAYLMQTTRNLDLPRRMQIELSRIVQTWTERTGEEVSADTLWDIFVDEYLPLSQGYGEQEPAGASAAKLTGATSATGSAGAAGAAASQNAPGAPGATSTPWGRYRLRALEFTNNSGGVTDISAVVETQADGVQHSLHGSGNGPIHAFVNAMEQLGEYIHVLDYAEHTLSEGTDASAAAYVECEIDDQVLWGCGIHTSTTRAGLKAIISAVNRAHR</sequence>
<dbReference type="GO" id="GO:0009098">
    <property type="term" value="P:L-leucine biosynthetic process"/>
    <property type="evidence" value="ECO:0007669"/>
    <property type="project" value="UniProtKB-UniRule"/>
</dbReference>